<keyword evidence="10" id="KW-1185">Reference proteome</keyword>
<dbReference type="FunCoup" id="A0A151ZDI9">
    <property type="interactions" value="15"/>
</dbReference>
<feature type="binding site" evidence="5">
    <location>
        <position position="253"/>
    </location>
    <ligand>
        <name>a divalent metal cation</name>
        <dbReference type="ChEBI" id="CHEBI:60240"/>
        <label>2</label>
        <note>catalytic</note>
    </ligand>
</feature>
<feature type="region of interest" description="Disordered" evidence="7">
    <location>
        <begin position="25"/>
        <end position="53"/>
    </location>
</feature>
<feature type="binding site" evidence="5">
    <location>
        <position position="253"/>
    </location>
    <ligand>
        <name>a divalent metal cation</name>
        <dbReference type="ChEBI" id="CHEBI:60240"/>
        <label>1</label>
    </ligand>
</feature>
<dbReference type="Proteomes" id="UP000076078">
    <property type="component" value="Unassembled WGS sequence"/>
</dbReference>
<feature type="binding site" evidence="5">
    <location>
        <position position="384"/>
    </location>
    <ligand>
        <name>a divalent metal cation</name>
        <dbReference type="ChEBI" id="CHEBI:60240"/>
        <label>1</label>
    </ligand>
</feature>
<dbReference type="GO" id="GO:0005829">
    <property type="term" value="C:cytosol"/>
    <property type="evidence" value="ECO:0007669"/>
    <property type="project" value="TreeGrafter"/>
</dbReference>
<dbReference type="InterPro" id="IPR002467">
    <property type="entry name" value="Pept_M24A_MAP1"/>
</dbReference>
<dbReference type="InterPro" id="IPR000994">
    <property type="entry name" value="Pept_M24"/>
</dbReference>
<dbReference type="EC" id="3.4.11.18" evidence="6"/>
<feature type="binding site" evidence="5">
    <location>
        <position position="350"/>
    </location>
    <ligand>
        <name>a divalent metal cation</name>
        <dbReference type="ChEBI" id="CHEBI:60240"/>
        <label>2</label>
        <note>catalytic</note>
    </ligand>
</feature>
<feature type="binding site" evidence="5">
    <location>
        <position position="225"/>
    </location>
    <ligand>
        <name>substrate</name>
    </ligand>
</feature>
<dbReference type="GO" id="GO:0046872">
    <property type="term" value="F:metal ion binding"/>
    <property type="evidence" value="ECO:0007669"/>
    <property type="project" value="UniProtKB-UniRule"/>
</dbReference>
<feature type="binding site" evidence="5">
    <location>
        <position position="318"/>
    </location>
    <ligand>
        <name>a divalent metal cation</name>
        <dbReference type="ChEBI" id="CHEBI:60240"/>
        <label>2</label>
        <note>catalytic</note>
    </ligand>
</feature>
<dbReference type="PANTHER" id="PTHR43330">
    <property type="entry name" value="METHIONINE AMINOPEPTIDASE"/>
    <property type="match status" value="1"/>
</dbReference>
<evidence type="ECO:0000256" key="3">
    <source>
        <dbReference type="ARBA" id="ARBA00022723"/>
    </source>
</evidence>
<organism evidence="9 10">
    <name type="scientific">Tieghemostelium lacteum</name>
    <name type="common">Slime mold</name>
    <name type="synonym">Dictyostelium lacteum</name>
    <dbReference type="NCBI Taxonomy" id="361077"/>
    <lineage>
        <taxon>Eukaryota</taxon>
        <taxon>Amoebozoa</taxon>
        <taxon>Evosea</taxon>
        <taxon>Eumycetozoa</taxon>
        <taxon>Dictyostelia</taxon>
        <taxon>Dictyosteliales</taxon>
        <taxon>Raperosteliaceae</taxon>
        <taxon>Tieghemostelium</taxon>
    </lineage>
</organism>
<accession>A0A151ZDI9</accession>
<name>A0A151ZDI9_TIELA</name>
<comment type="caution">
    <text evidence="9">The sequence shown here is derived from an EMBL/GenBank/DDBJ whole genome shotgun (WGS) entry which is preliminary data.</text>
</comment>
<dbReference type="InParanoid" id="A0A151ZDI9"/>
<keyword evidence="4 5" id="KW-0378">Hydrolase</keyword>
<dbReference type="NCBIfam" id="TIGR00500">
    <property type="entry name" value="met_pdase_I"/>
    <property type="match status" value="1"/>
</dbReference>
<evidence type="ECO:0000256" key="2">
    <source>
        <dbReference type="ARBA" id="ARBA00022670"/>
    </source>
</evidence>
<dbReference type="SUPFAM" id="SSF55920">
    <property type="entry name" value="Creatinase/aminopeptidase"/>
    <property type="match status" value="1"/>
</dbReference>
<dbReference type="PANTHER" id="PTHR43330:SF26">
    <property type="entry name" value="METHIONINE AMINOPEPTIDASE 1D, MITOCHONDRIAL"/>
    <property type="match status" value="1"/>
</dbReference>
<proteinExistence type="inferred from homology"/>
<dbReference type="OrthoDB" id="3209743at2759"/>
<dbReference type="OMA" id="RGAESCY"/>
<feature type="binding site" evidence="5">
    <location>
        <position position="384"/>
    </location>
    <ligand>
        <name>a divalent metal cation</name>
        <dbReference type="ChEBI" id="CHEBI:60240"/>
        <label>2</label>
        <note>catalytic</note>
    </ligand>
</feature>
<feature type="domain" description="Peptidase M24" evidence="8">
    <location>
        <begin position="160"/>
        <end position="391"/>
    </location>
</feature>
<keyword evidence="3 5" id="KW-0479">Metal-binding</keyword>
<evidence type="ECO:0000313" key="10">
    <source>
        <dbReference type="Proteomes" id="UP000076078"/>
    </source>
</evidence>
<dbReference type="Gene3D" id="3.90.230.10">
    <property type="entry name" value="Creatinase/methionine aminopeptidase superfamily"/>
    <property type="match status" value="1"/>
</dbReference>
<feature type="binding site" evidence="5">
    <location>
        <position position="325"/>
    </location>
    <ligand>
        <name>substrate</name>
    </ligand>
</feature>
<evidence type="ECO:0000313" key="9">
    <source>
        <dbReference type="EMBL" id="KYQ92023.1"/>
    </source>
</evidence>
<protein>
    <recommendedName>
        <fullName evidence="6">Methionine aminopeptidase</fullName>
        <ecNumber evidence="6">3.4.11.18</ecNumber>
    </recommendedName>
</protein>
<dbReference type="GO" id="GO:0006508">
    <property type="term" value="P:proteolysis"/>
    <property type="evidence" value="ECO:0007669"/>
    <property type="project" value="UniProtKB-KW"/>
</dbReference>
<comment type="function">
    <text evidence="6">Cotranslationally removes the N-terminal methionine from nascent proteins. The N-terminal methionine is often cleaved when the second residue in the primary sequence is small and uncharged (Met-Ala-, Cys, Gly, Pro, Ser, Thr, or Val).</text>
</comment>
<dbReference type="STRING" id="361077.A0A151ZDI9"/>
<evidence type="ECO:0000256" key="5">
    <source>
        <dbReference type="HAMAP-Rule" id="MF_03174"/>
    </source>
</evidence>
<dbReference type="Pfam" id="PF00557">
    <property type="entry name" value="Peptidase_M24"/>
    <property type="match status" value="1"/>
</dbReference>
<comment type="similarity">
    <text evidence="5">Belongs to the peptidase M24A family. Methionine aminopeptidase type 1 subfamily.</text>
</comment>
<gene>
    <name evidence="9" type="ORF">DLAC_06852</name>
</gene>
<comment type="cofactor">
    <cofactor evidence="5">
        <name>Co(2+)</name>
        <dbReference type="ChEBI" id="CHEBI:48828"/>
    </cofactor>
    <cofactor evidence="5">
        <name>Zn(2+)</name>
        <dbReference type="ChEBI" id="CHEBI:29105"/>
    </cofactor>
    <cofactor evidence="5">
        <name>Mn(2+)</name>
        <dbReference type="ChEBI" id="CHEBI:29035"/>
    </cofactor>
    <cofactor evidence="5">
        <name>Fe(2+)</name>
        <dbReference type="ChEBI" id="CHEBI:29033"/>
    </cofactor>
    <text evidence="5">Binds 2 divalent metal cations per subunit. Has a high-affinity and a low affinity metal-binding site. The true nature of the physiological cofactor is under debate. The enzyme is active with cobalt, zinc, manganese or divalent iron ions. Most likely, methionine aminopeptidases function as mononuclear Fe(2+)-metalloproteases under physiological conditions, and the catalytically relevant metal-binding site has been assigned to the histidine-containing high-affinity site.</text>
</comment>
<dbReference type="InterPro" id="IPR036005">
    <property type="entry name" value="Creatinase/aminopeptidase-like"/>
</dbReference>
<evidence type="ECO:0000259" key="8">
    <source>
        <dbReference type="Pfam" id="PF00557"/>
    </source>
</evidence>
<dbReference type="InterPro" id="IPR001714">
    <property type="entry name" value="Pept_M24_MAP"/>
</dbReference>
<dbReference type="HAMAP" id="MF_01974">
    <property type="entry name" value="MetAP_1"/>
    <property type="match status" value="1"/>
</dbReference>
<evidence type="ECO:0000256" key="4">
    <source>
        <dbReference type="ARBA" id="ARBA00022801"/>
    </source>
</evidence>
<feature type="compositionally biased region" description="Basic and acidic residues" evidence="7">
    <location>
        <begin position="32"/>
        <end position="53"/>
    </location>
</feature>
<dbReference type="AlphaFoldDB" id="A0A151ZDI9"/>
<sequence length="399" mass="44867">MISLFKHLNKQNLIKSNYYKNILNYGTSSSSGRDKKEYIDNKNTHPKSDRASSRDKYVLYNENEKNDIEIREFIKSQAISGSKSGDVQFAEAKPMNRSQKRKMQFKLFRNPENIVVAGQVSPRSIVPSHIDLPPYAKGEEVIDMELDDDIEIHSEQSIQSMRESCKLAKEILEYASTLIKPGLTTDELDKLVHQEIINRGAYPSPLGYKGFPKSICTSINEVLCHGIPDSRPLCQGDIISVDITVYYKGYHGDTCATFIVGGTTNDLAATKLLEISKKAMEAGIKAVKPGRPFSDIGKAIQTYVHQHSFSLPPDFTGHGIGKVFHSTPFVFHCVNDLEYIMKPGMIFTVEPIVVESTNPYTEWKMWDDNWTISSTEGGWASQFEHTVLVTQDGVEILTK</sequence>
<comment type="catalytic activity">
    <reaction evidence="5 6">
        <text>Release of N-terminal amino acids, preferentially methionine, from peptides and arylamides.</text>
        <dbReference type="EC" id="3.4.11.18"/>
    </reaction>
</comment>
<evidence type="ECO:0000256" key="1">
    <source>
        <dbReference type="ARBA" id="ARBA00022438"/>
    </source>
</evidence>
<feature type="binding site" evidence="5">
    <location>
        <position position="242"/>
    </location>
    <ligand>
        <name>a divalent metal cation</name>
        <dbReference type="ChEBI" id="CHEBI:60240"/>
        <label>1</label>
    </ligand>
</feature>
<reference evidence="9 10" key="1">
    <citation type="submission" date="2015-12" db="EMBL/GenBank/DDBJ databases">
        <title>Dictyostelia acquired genes for synthesis and detection of signals that induce cell-type specialization by lateral gene transfer from prokaryotes.</title>
        <authorList>
            <person name="Gloeckner G."/>
            <person name="Schaap P."/>
        </authorList>
    </citation>
    <scope>NUCLEOTIDE SEQUENCE [LARGE SCALE GENOMIC DNA]</scope>
    <source>
        <strain evidence="9 10">TK</strain>
    </source>
</reference>
<evidence type="ECO:0000256" key="7">
    <source>
        <dbReference type="SAM" id="MobiDB-lite"/>
    </source>
</evidence>
<dbReference type="EMBL" id="LODT01000031">
    <property type="protein sequence ID" value="KYQ92023.1"/>
    <property type="molecule type" value="Genomic_DNA"/>
</dbReference>
<evidence type="ECO:0000256" key="6">
    <source>
        <dbReference type="RuleBase" id="RU003653"/>
    </source>
</evidence>
<keyword evidence="1 5" id="KW-0031">Aminopeptidase</keyword>
<dbReference type="GO" id="GO:0070006">
    <property type="term" value="F:metalloaminopeptidase activity"/>
    <property type="evidence" value="ECO:0007669"/>
    <property type="project" value="UniProtKB-UniRule"/>
</dbReference>
<dbReference type="PRINTS" id="PR00599">
    <property type="entry name" value="MAPEPTIDASE"/>
</dbReference>
<keyword evidence="2 5" id="KW-0645">Protease</keyword>
<dbReference type="GO" id="GO:0004239">
    <property type="term" value="F:initiator methionyl aminopeptidase activity"/>
    <property type="evidence" value="ECO:0007669"/>
    <property type="project" value="UniProtKB-UniRule"/>
</dbReference>
<dbReference type="CDD" id="cd01086">
    <property type="entry name" value="MetAP1"/>
    <property type="match status" value="1"/>
</dbReference>